<dbReference type="InterPro" id="IPR034139">
    <property type="entry name" value="TOPRIM_OLD"/>
</dbReference>
<dbReference type="GO" id="GO:0005524">
    <property type="term" value="F:ATP binding"/>
    <property type="evidence" value="ECO:0007669"/>
    <property type="project" value="InterPro"/>
</dbReference>
<name>A0A1H1VKG3_9PSED</name>
<evidence type="ECO:0000313" key="5">
    <source>
        <dbReference type="Proteomes" id="UP000198481"/>
    </source>
</evidence>
<dbReference type="Pfam" id="PF20469">
    <property type="entry name" value="OLD-like_TOPRIM"/>
    <property type="match status" value="1"/>
</dbReference>
<dbReference type="PANTHER" id="PTHR43581">
    <property type="entry name" value="ATP/GTP PHOSPHATASE"/>
    <property type="match status" value="1"/>
</dbReference>
<evidence type="ECO:0000259" key="3">
    <source>
        <dbReference type="Pfam" id="PF20469"/>
    </source>
</evidence>
<dbReference type="InterPro" id="IPR027417">
    <property type="entry name" value="P-loop_NTPase"/>
</dbReference>
<dbReference type="Pfam" id="PF13304">
    <property type="entry name" value="AAA_21"/>
    <property type="match status" value="1"/>
</dbReference>
<keyword evidence="4" id="KW-0540">Nuclease</keyword>
<dbReference type="Pfam" id="PF13175">
    <property type="entry name" value="AAA_15"/>
    <property type="match status" value="1"/>
</dbReference>
<dbReference type="InterPro" id="IPR003959">
    <property type="entry name" value="ATPase_AAA_core"/>
</dbReference>
<proteinExistence type="predicted"/>
<dbReference type="InterPro" id="IPR051396">
    <property type="entry name" value="Bact_Antivir_Def_Nuclease"/>
</dbReference>
<keyword evidence="4" id="KW-0378">Hydrolase</keyword>
<accession>A0A1H1VKG3</accession>
<dbReference type="CDD" id="cd01026">
    <property type="entry name" value="TOPRIM_OLD"/>
    <property type="match status" value="1"/>
</dbReference>
<gene>
    <name evidence="4" type="ORF">SAMN05216222_2437</name>
</gene>
<evidence type="ECO:0000259" key="1">
    <source>
        <dbReference type="Pfam" id="PF13175"/>
    </source>
</evidence>
<reference evidence="4 5" key="1">
    <citation type="submission" date="2016-10" db="EMBL/GenBank/DDBJ databases">
        <authorList>
            <person name="de Groot N.N."/>
        </authorList>
    </citation>
    <scope>NUCLEOTIDE SEQUENCE [LARGE SCALE GENOMIC DNA]</scope>
    <source>
        <strain evidence="4 5">LMG 26867</strain>
    </source>
</reference>
<dbReference type="RefSeq" id="WP_197675583.1">
    <property type="nucleotide sequence ID" value="NZ_LT629762.1"/>
</dbReference>
<organism evidence="4 5">
    <name type="scientific">Pseudomonas prosekii</name>
    <dbReference type="NCBI Taxonomy" id="1148509"/>
    <lineage>
        <taxon>Bacteria</taxon>
        <taxon>Pseudomonadati</taxon>
        <taxon>Pseudomonadota</taxon>
        <taxon>Gammaproteobacteria</taxon>
        <taxon>Pseudomonadales</taxon>
        <taxon>Pseudomonadaceae</taxon>
        <taxon>Pseudomonas</taxon>
    </lineage>
</organism>
<keyword evidence="4" id="KW-0255">Endonuclease</keyword>
<sequence>MKGYQEDRMHIERLGLENFRCFGPQQVHVVLGPSLVAFVGDNGTGKTAVMQALQRMFGVTSEQRRLRKQDFHIPRNEDERALARTLVIEAIVAFPELDGDADNAAVPAFFKNMAAEENGNLKVRLRLQATWTDDGTLDGAIEESYCAVQTFGNFEDSDLHQLRGSDRSRIQLIYIPATRDGASQVTSFIRGRLWRAISWSPQVKDSLTDAGTAVNQAFSAEAAVDSICSAVTRRWRQLHSAGTDTTPFFRPVDTRWQEFIRRVEVVFHPAEDGQDRALEDLSDGQRSLFHMAMVSATLDIEARLAGDNAPPGFAGAGVALPALTIVALEEPENNLAPFYLSRIIKQVEEVAAGLNAQAIVSSHSPSILARVEPSSVRHFQLNQGSRCTEVRQISMPIGDEEASKFVREAVRAYPELYFARYVILGEGATEEVVIPLLAKAMDFPIDRSFVAVVPLGGRHVNHLWKLLGNLQVPYATLLDLDWGRSGGGFGRIRTACEQLLNIGYSPQQVFAEILREGGPEQNLAEISATEASDIGALRRWTQWLERFHVFFSDPLDLDYTMLKAYPIAYRALEPGMRGPAGAGEPREAVLGAEGSPAFYGAEEDNDLRWYRYLFLGRGKPSTHVRVLSQVTPADLVAAVPEPLQRLLARVRAALDQAEQQ</sequence>
<dbReference type="GO" id="GO:0016887">
    <property type="term" value="F:ATP hydrolysis activity"/>
    <property type="evidence" value="ECO:0007669"/>
    <property type="project" value="InterPro"/>
</dbReference>
<evidence type="ECO:0000259" key="2">
    <source>
        <dbReference type="Pfam" id="PF13304"/>
    </source>
</evidence>
<dbReference type="InterPro" id="IPR041685">
    <property type="entry name" value="AAA_GajA/Old/RecF-like"/>
</dbReference>
<dbReference type="GO" id="GO:0004519">
    <property type="term" value="F:endonuclease activity"/>
    <property type="evidence" value="ECO:0007669"/>
    <property type="project" value="UniProtKB-KW"/>
</dbReference>
<dbReference type="Proteomes" id="UP000198481">
    <property type="component" value="Chromosome I"/>
</dbReference>
<dbReference type="PANTHER" id="PTHR43581:SF2">
    <property type="entry name" value="EXCINUCLEASE ATPASE SUBUNIT"/>
    <property type="match status" value="1"/>
</dbReference>
<feature type="domain" description="OLD protein-like TOPRIM" evidence="3">
    <location>
        <begin position="418"/>
        <end position="481"/>
    </location>
</feature>
<dbReference type="AlphaFoldDB" id="A0A1H1VKG3"/>
<dbReference type="SUPFAM" id="SSF52540">
    <property type="entry name" value="P-loop containing nucleoside triphosphate hydrolases"/>
    <property type="match status" value="1"/>
</dbReference>
<dbReference type="EMBL" id="LT629762">
    <property type="protein sequence ID" value="SDS85010.1"/>
    <property type="molecule type" value="Genomic_DNA"/>
</dbReference>
<dbReference type="Gene3D" id="3.40.50.300">
    <property type="entry name" value="P-loop containing nucleotide triphosphate hydrolases"/>
    <property type="match status" value="2"/>
</dbReference>
<feature type="domain" description="Endonuclease GajA/Old nuclease/RecF-like AAA" evidence="1">
    <location>
        <begin position="9"/>
        <end position="79"/>
    </location>
</feature>
<evidence type="ECO:0000313" key="4">
    <source>
        <dbReference type="EMBL" id="SDS85010.1"/>
    </source>
</evidence>
<dbReference type="STRING" id="1148509.SAMN05216222_2437"/>
<protein>
    <submittedName>
        <fullName evidence="4">Predicted ATP-dependent endonuclease of the OLD family, contains P-loop ATPase and TOPRIM domains</fullName>
    </submittedName>
</protein>
<feature type="domain" description="ATPase AAA-type core" evidence="2">
    <location>
        <begin position="163"/>
        <end position="369"/>
    </location>
</feature>